<sequence length="272" mass="31829">MCHRNRGGSSVGKREQYVFGSPPIRRPDQVTVLYQIEAPTTQHWHTGASLDTPGWADFFNWTLSYRFDSDISSYYGLIRKRRHPISRNYTTILAEKAGLVAWVVSNMNSMSDRNRYVRKLQQYLPVDVVGSGGIKRCPRQHDRECSAKLDLIVVARGINEYSNIAPKGTFLNTADFDSPKELAERILYLDSHDDEYLKMLQAKDEYFSLYEDYLLADDVFSEFRYEALSFCHLCHRLWNVEKYPNIIPDIKEWFRRAKCYDGHELYSSHQNK</sequence>
<evidence type="ECO:0000256" key="9">
    <source>
        <dbReference type="ARBA" id="ARBA00023034"/>
    </source>
</evidence>
<dbReference type="EC" id="2.4.1.-" evidence="12"/>
<evidence type="ECO:0000256" key="2">
    <source>
        <dbReference type="ARBA" id="ARBA00004922"/>
    </source>
</evidence>
<feature type="domain" description="Fucosyltransferase C-terminal" evidence="13">
    <location>
        <begin position="154"/>
        <end position="253"/>
    </location>
</feature>
<evidence type="ECO:0000256" key="11">
    <source>
        <dbReference type="ARBA" id="ARBA00023180"/>
    </source>
</evidence>
<keyword evidence="11" id="KW-0325">Glycoprotein</keyword>
<comment type="similarity">
    <text evidence="3 12">Belongs to the glycosyltransferase 10 family.</text>
</comment>
<reference evidence="16" key="1">
    <citation type="submission" date="2025-08" db="UniProtKB">
        <authorList>
            <consortium name="RefSeq"/>
        </authorList>
    </citation>
    <scope>IDENTIFICATION</scope>
</reference>
<gene>
    <name evidence="16" type="primary">LOC118478172</name>
</gene>
<name>A0ABM1VXE6_APLCA</name>
<evidence type="ECO:0000256" key="3">
    <source>
        <dbReference type="ARBA" id="ARBA00008919"/>
    </source>
</evidence>
<dbReference type="Gene3D" id="3.40.50.11660">
    <property type="entry name" value="Glycosyl transferase family 10, C-terminal domain"/>
    <property type="match status" value="2"/>
</dbReference>
<evidence type="ECO:0000313" key="15">
    <source>
        <dbReference type="Proteomes" id="UP000694888"/>
    </source>
</evidence>
<dbReference type="Pfam" id="PF00852">
    <property type="entry name" value="Glyco_transf_10"/>
    <property type="match status" value="2"/>
</dbReference>
<keyword evidence="6 12" id="KW-0812">Transmembrane</keyword>
<comment type="pathway">
    <text evidence="2">Protein modification; protein glycosylation.</text>
</comment>
<dbReference type="Proteomes" id="UP000694888">
    <property type="component" value="Unplaced"/>
</dbReference>
<dbReference type="InterPro" id="IPR055270">
    <property type="entry name" value="Glyco_tran_10_C"/>
</dbReference>
<evidence type="ECO:0000256" key="8">
    <source>
        <dbReference type="ARBA" id="ARBA00022989"/>
    </source>
</evidence>
<keyword evidence="4 12" id="KW-0328">Glycosyltransferase</keyword>
<dbReference type="PANTHER" id="PTHR48438:SF1">
    <property type="entry name" value="ALPHA-(1,3)-FUCOSYLTRANSFERASE C-RELATED"/>
    <property type="match status" value="1"/>
</dbReference>
<evidence type="ECO:0000256" key="10">
    <source>
        <dbReference type="ARBA" id="ARBA00023136"/>
    </source>
</evidence>
<dbReference type="InterPro" id="IPR031481">
    <property type="entry name" value="Glyco_tran_10_N"/>
</dbReference>
<evidence type="ECO:0000256" key="4">
    <source>
        <dbReference type="ARBA" id="ARBA00022676"/>
    </source>
</evidence>
<keyword evidence="5 12" id="KW-0808">Transferase</keyword>
<keyword evidence="15" id="KW-1185">Reference proteome</keyword>
<dbReference type="RefSeq" id="XP_035827089.1">
    <property type="nucleotide sequence ID" value="XM_035971196.1"/>
</dbReference>
<dbReference type="GeneID" id="118478172"/>
<dbReference type="InterPro" id="IPR001503">
    <property type="entry name" value="Glyco_trans_10"/>
</dbReference>
<keyword evidence="8" id="KW-1133">Transmembrane helix</keyword>
<evidence type="ECO:0000256" key="7">
    <source>
        <dbReference type="ARBA" id="ARBA00022968"/>
    </source>
</evidence>
<protein>
    <recommendedName>
        <fullName evidence="12">Fucosyltransferase</fullName>
        <ecNumber evidence="12">2.4.1.-</ecNumber>
    </recommendedName>
</protein>
<dbReference type="SUPFAM" id="SSF53756">
    <property type="entry name" value="UDP-Glycosyltransferase/glycogen phosphorylase"/>
    <property type="match status" value="1"/>
</dbReference>
<keyword evidence="7" id="KW-0735">Signal-anchor</keyword>
<keyword evidence="9 12" id="KW-0333">Golgi apparatus</keyword>
<evidence type="ECO:0000256" key="1">
    <source>
        <dbReference type="ARBA" id="ARBA00004323"/>
    </source>
</evidence>
<evidence type="ECO:0000259" key="14">
    <source>
        <dbReference type="Pfam" id="PF17039"/>
    </source>
</evidence>
<feature type="domain" description="Fucosyltransferase C-terminal" evidence="13">
    <location>
        <begin position="94"/>
        <end position="142"/>
    </location>
</feature>
<organism evidence="15 16">
    <name type="scientific">Aplysia californica</name>
    <name type="common">California sea hare</name>
    <dbReference type="NCBI Taxonomy" id="6500"/>
    <lineage>
        <taxon>Eukaryota</taxon>
        <taxon>Metazoa</taxon>
        <taxon>Spiralia</taxon>
        <taxon>Lophotrochozoa</taxon>
        <taxon>Mollusca</taxon>
        <taxon>Gastropoda</taxon>
        <taxon>Heterobranchia</taxon>
        <taxon>Euthyneura</taxon>
        <taxon>Tectipleura</taxon>
        <taxon>Aplysiida</taxon>
        <taxon>Aplysioidea</taxon>
        <taxon>Aplysiidae</taxon>
        <taxon>Aplysia</taxon>
    </lineage>
</organism>
<keyword evidence="10" id="KW-0472">Membrane</keyword>
<comment type="subcellular location">
    <subcellularLocation>
        <location evidence="1">Golgi apparatus membrane</location>
        <topology evidence="1">Single-pass type II membrane protein</topology>
    </subcellularLocation>
    <subcellularLocation>
        <location evidence="12">Golgi apparatus</location>
        <location evidence="12">Golgi stack membrane</location>
        <topology evidence="12">Single-pass type II membrane protein</topology>
    </subcellularLocation>
</comment>
<evidence type="ECO:0000259" key="13">
    <source>
        <dbReference type="Pfam" id="PF00852"/>
    </source>
</evidence>
<feature type="domain" description="Fucosyltransferase N-terminal" evidence="14">
    <location>
        <begin position="24"/>
        <end position="76"/>
    </location>
</feature>
<evidence type="ECO:0000256" key="12">
    <source>
        <dbReference type="RuleBase" id="RU003832"/>
    </source>
</evidence>
<accession>A0ABM1VXE6</accession>
<proteinExistence type="inferred from homology"/>
<evidence type="ECO:0000313" key="16">
    <source>
        <dbReference type="RefSeq" id="XP_035827089.1"/>
    </source>
</evidence>
<evidence type="ECO:0000256" key="5">
    <source>
        <dbReference type="ARBA" id="ARBA00022679"/>
    </source>
</evidence>
<evidence type="ECO:0000256" key="6">
    <source>
        <dbReference type="ARBA" id="ARBA00022692"/>
    </source>
</evidence>
<dbReference type="PANTHER" id="PTHR48438">
    <property type="entry name" value="ALPHA-(1,3)-FUCOSYLTRANSFERASE C-RELATED"/>
    <property type="match status" value="1"/>
</dbReference>
<dbReference type="Pfam" id="PF17039">
    <property type="entry name" value="Glyco_tran_10_N"/>
    <property type="match status" value="1"/>
</dbReference>
<dbReference type="InterPro" id="IPR038577">
    <property type="entry name" value="GT10-like_C_sf"/>
</dbReference>